<dbReference type="Proteomes" id="UP000324222">
    <property type="component" value="Unassembled WGS sequence"/>
</dbReference>
<gene>
    <name evidence="2" type="ORF">E2C01_030649</name>
</gene>
<keyword evidence="3" id="KW-1185">Reference proteome</keyword>
<name>A0A5B7EUS6_PORTR</name>
<dbReference type="AlphaFoldDB" id="A0A5B7EUS6"/>
<feature type="compositionally biased region" description="Basic and acidic residues" evidence="1">
    <location>
        <begin position="1"/>
        <end position="12"/>
    </location>
</feature>
<reference evidence="2 3" key="1">
    <citation type="submission" date="2019-05" db="EMBL/GenBank/DDBJ databases">
        <title>Another draft genome of Portunus trituberculatus and its Hox gene families provides insights of decapod evolution.</title>
        <authorList>
            <person name="Jeong J.-H."/>
            <person name="Song I."/>
            <person name="Kim S."/>
            <person name="Choi T."/>
            <person name="Kim D."/>
            <person name="Ryu S."/>
            <person name="Kim W."/>
        </authorList>
    </citation>
    <scope>NUCLEOTIDE SEQUENCE [LARGE SCALE GENOMIC DNA]</scope>
    <source>
        <tissue evidence="2">Muscle</tissue>
    </source>
</reference>
<evidence type="ECO:0000256" key="1">
    <source>
        <dbReference type="SAM" id="MobiDB-lite"/>
    </source>
</evidence>
<sequence length="67" mass="7777">MQLREKSTTDRGRRCRVSQTRDAEARQHVILLDGNERYRDHTLFADNPPRTSAKEDFESQSSASQQV</sequence>
<protein>
    <submittedName>
        <fullName evidence="2">Uncharacterized protein</fullName>
    </submittedName>
</protein>
<comment type="caution">
    <text evidence="2">The sequence shown here is derived from an EMBL/GenBank/DDBJ whole genome shotgun (WGS) entry which is preliminary data.</text>
</comment>
<proteinExistence type="predicted"/>
<evidence type="ECO:0000313" key="2">
    <source>
        <dbReference type="EMBL" id="MPC37175.1"/>
    </source>
</evidence>
<organism evidence="2 3">
    <name type="scientific">Portunus trituberculatus</name>
    <name type="common">Swimming crab</name>
    <name type="synonym">Neptunus trituberculatus</name>
    <dbReference type="NCBI Taxonomy" id="210409"/>
    <lineage>
        <taxon>Eukaryota</taxon>
        <taxon>Metazoa</taxon>
        <taxon>Ecdysozoa</taxon>
        <taxon>Arthropoda</taxon>
        <taxon>Crustacea</taxon>
        <taxon>Multicrustacea</taxon>
        <taxon>Malacostraca</taxon>
        <taxon>Eumalacostraca</taxon>
        <taxon>Eucarida</taxon>
        <taxon>Decapoda</taxon>
        <taxon>Pleocyemata</taxon>
        <taxon>Brachyura</taxon>
        <taxon>Eubrachyura</taxon>
        <taxon>Portunoidea</taxon>
        <taxon>Portunidae</taxon>
        <taxon>Portuninae</taxon>
        <taxon>Portunus</taxon>
    </lineage>
</organism>
<feature type="region of interest" description="Disordered" evidence="1">
    <location>
        <begin position="1"/>
        <end position="27"/>
    </location>
</feature>
<feature type="region of interest" description="Disordered" evidence="1">
    <location>
        <begin position="40"/>
        <end position="67"/>
    </location>
</feature>
<dbReference type="EMBL" id="VSRR010003707">
    <property type="protein sequence ID" value="MPC37175.1"/>
    <property type="molecule type" value="Genomic_DNA"/>
</dbReference>
<accession>A0A5B7EUS6</accession>
<evidence type="ECO:0000313" key="3">
    <source>
        <dbReference type="Proteomes" id="UP000324222"/>
    </source>
</evidence>